<evidence type="ECO:0000313" key="4">
    <source>
        <dbReference type="Proteomes" id="UP000007798"/>
    </source>
</evidence>
<dbReference type="InterPro" id="IPR001304">
    <property type="entry name" value="C-type_lectin-like"/>
</dbReference>
<dbReference type="Gene3D" id="3.10.100.10">
    <property type="entry name" value="Mannose-Binding Protein A, subunit A"/>
    <property type="match status" value="1"/>
</dbReference>
<dbReference type="CDD" id="cd00037">
    <property type="entry name" value="CLECT"/>
    <property type="match status" value="1"/>
</dbReference>
<dbReference type="SMR" id="A0A0Q9X015"/>
<dbReference type="Pfam" id="PF00059">
    <property type="entry name" value="Lectin_C"/>
    <property type="match status" value="1"/>
</dbReference>
<proteinExistence type="predicted"/>
<feature type="chain" id="PRO_5006387338" description="C-type lectin domain-containing protein" evidence="1">
    <location>
        <begin position="21"/>
        <end position="172"/>
    </location>
</feature>
<sequence length="172" mass="20070">MCEKYCQLILVLCLLAMTSALYQTDINANLTIESASDEPVEPGLIFSKIGNKHYFIETKERKNWFDAYATCRQMGAYLIAFKTDEEWRAITNYLYNGNTLRYWTAGTDLIKEDNHIWFPTSDPITLSIWYPGEPNNHKGLEHCDELRYYRSQSVGLNDYYCDSENLFICELP</sequence>
<dbReference type="InterPro" id="IPR016187">
    <property type="entry name" value="CTDL_fold"/>
</dbReference>
<protein>
    <recommendedName>
        <fullName evidence="2">C-type lectin domain-containing protein</fullName>
    </recommendedName>
</protein>
<evidence type="ECO:0000259" key="2">
    <source>
        <dbReference type="PROSITE" id="PS50041"/>
    </source>
</evidence>
<organism evidence="3 4">
    <name type="scientific">Drosophila willistoni</name>
    <name type="common">Fruit fly</name>
    <dbReference type="NCBI Taxonomy" id="7260"/>
    <lineage>
        <taxon>Eukaryota</taxon>
        <taxon>Metazoa</taxon>
        <taxon>Ecdysozoa</taxon>
        <taxon>Arthropoda</taxon>
        <taxon>Hexapoda</taxon>
        <taxon>Insecta</taxon>
        <taxon>Pterygota</taxon>
        <taxon>Neoptera</taxon>
        <taxon>Endopterygota</taxon>
        <taxon>Diptera</taxon>
        <taxon>Brachycera</taxon>
        <taxon>Muscomorpha</taxon>
        <taxon>Ephydroidea</taxon>
        <taxon>Drosophilidae</taxon>
        <taxon>Drosophila</taxon>
        <taxon>Sophophora</taxon>
    </lineage>
</organism>
<reference evidence="3 4" key="1">
    <citation type="journal article" date="2007" name="Nature">
        <title>Evolution of genes and genomes on the Drosophila phylogeny.</title>
        <authorList>
            <consortium name="Drosophila 12 Genomes Consortium"/>
            <person name="Clark A.G."/>
            <person name="Eisen M.B."/>
            <person name="Smith D.R."/>
            <person name="Bergman C.M."/>
            <person name="Oliver B."/>
            <person name="Markow T.A."/>
            <person name="Kaufman T.C."/>
            <person name="Kellis M."/>
            <person name="Gelbart W."/>
            <person name="Iyer V.N."/>
            <person name="Pollard D.A."/>
            <person name="Sackton T.B."/>
            <person name="Larracuente A.M."/>
            <person name="Singh N.D."/>
            <person name="Abad J.P."/>
            <person name="Abt D.N."/>
            <person name="Adryan B."/>
            <person name="Aguade M."/>
            <person name="Akashi H."/>
            <person name="Anderson W.W."/>
            <person name="Aquadro C.F."/>
            <person name="Ardell D.H."/>
            <person name="Arguello R."/>
            <person name="Artieri C.G."/>
            <person name="Barbash D.A."/>
            <person name="Barker D."/>
            <person name="Barsanti P."/>
            <person name="Batterham P."/>
            <person name="Batzoglou S."/>
            <person name="Begun D."/>
            <person name="Bhutkar A."/>
            <person name="Blanco E."/>
            <person name="Bosak S.A."/>
            <person name="Bradley R.K."/>
            <person name="Brand A.D."/>
            <person name="Brent M.R."/>
            <person name="Brooks A.N."/>
            <person name="Brown R.H."/>
            <person name="Butlin R.K."/>
            <person name="Caggese C."/>
            <person name="Calvi B.R."/>
            <person name="Bernardo de Carvalho A."/>
            <person name="Caspi A."/>
            <person name="Castrezana S."/>
            <person name="Celniker S.E."/>
            <person name="Chang J.L."/>
            <person name="Chapple C."/>
            <person name="Chatterji S."/>
            <person name="Chinwalla A."/>
            <person name="Civetta A."/>
            <person name="Clifton S.W."/>
            <person name="Comeron J.M."/>
            <person name="Costello J.C."/>
            <person name="Coyne J.A."/>
            <person name="Daub J."/>
            <person name="David R.G."/>
            <person name="Delcher A.L."/>
            <person name="Delehaunty K."/>
            <person name="Do C.B."/>
            <person name="Ebling H."/>
            <person name="Edwards K."/>
            <person name="Eickbush T."/>
            <person name="Evans J.D."/>
            <person name="Filipski A."/>
            <person name="Findeiss S."/>
            <person name="Freyhult E."/>
            <person name="Fulton L."/>
            <person name="Fulton R."/>
            <person name="Garcia A.C."/>
            <person name="Gardiner A."/>
            <person name="Garfield D.A."/>
            <person name="Garvin B.E."/>
            <person name="Gibson G."/>
            <person name="Gilbert D."/>
            <person name="Gnerre S."/>
            <person name="Godfrey J."/>
            <person name="Good R."/>
            <person name="Gotea V."/>
            <person name="Gravely B."/>
            <person name="Greenberg A.J."/>
            <person name="Griffiths-Jones S."/>
            <person name="Gross S."/>
            <person name="Guigo R."/>
            <person name="Gustafson E.A."/>
            <person name="Haerty W."/>
            <person name="Hahn M.W."/>
            <person name="Halligan D.L."/>
            <person name="Halpern A.L."/>
            <person name="Halter G.M."/>
            <person name="Han M.V."/>
            <person name="Heger A."/>
            <person name="Hillier L."/>
            <person name="Hinrichs A.S."/>
            <person name="Holmes I."/>
            <person name="Hoskins R.A."/>
            <person name="Hubisz M.J."/>
            <person name="Hultmark D."/>
            <person name="Huntley M.A."/>
            <person name="Jaffe D.B."/>
            <person name="Jagadeeshan S."/>
            <person name="Jeck W.R."/>
            <person name="Johnson J."/>
            <person name="Jones C.D."/>
            <person name="Jordan W.C."/>
            <person name="Karpen G.H."/>
            <person name="Kataoka E."/>
            <person name="Keightley P.D."/>
            <person name="Kheradpour P."/>
            <person name="Kirkness E.F."/>
            <person name="Koerich L.B."/>
            <person name="Kristiansen K."/>
            <person name="Kudrna D."/>
            <person name="Kulathinal R.J."/>
            <person name="Kumar S."/>
            <person name="Kwok R."/>
            <person name="Lander E."/>
            <person name="Langley C.H."/>
            <person name="Lapoint R."/>
            <person name="Lazzaro B.P."/>
            <person name="Lee S.J."/>
            <person name="Levesque L."/>
            <person name="Li R."/>
            <person name="Lin C.F."/>
            <person name="Lin M.F."/>
            <person name="Lindblad-Toh K."/>
            <person name="Llopart A."/>
            <person name="Long M."/>
            <person name="Low L."/>
            <person name="Lozovsky E."/>
            <person name="Lu J."/>
            <person name="Luo M."/>
            <person name="Machado C.A."/>
            <person name="Makalowski W."/>
            <person name="Marzo M."/>
            <person name="Matsuda M."/>
            <person name="Matzkin L."/>
            <person name="McAllister B."/>
            <person name="McBride C.S."/>
            <person name="McKernan B."/>
            <person name="McKernan K."/>
            <person name="Mendez-Lago M."/>
            <person name="Minx P."/>
            <person name="Mollenhauer M.U."/>
            <person name="Montooth K."/>
            <person name="Mount S.M."/>
            <person name="Mu X."/>
            <person name="Myers E."/>
            <person name="Negre B."/>
            <person name="Newfeld S."/>
            <person name="Nielsen R."/>
            <person name="Noor M.A."/>
            <person name="O'Grady P."/>
            <person name="Pachter L."/>
            <person name="Papaceit M."/>
            <person name="Parisi M.J."/>
            <person name="Parisi M."/>
            <person name="Parts L."/>
            <person name="Pedersen J.S."/>
            <person name="Pesole G."/>
            <person name="Phillippy A.M."/>
            <person name="Ponting C.P."/>
            <person name="Pop M."/>
            <person name="Porcelli D."/>
            <person name="Powell J.R."/>
            <person name="Prohaska S."/>
            <person name="Pruitt K."/>
            <person name="Puig M."/>
            <person name="Quesneville H."/>
            <person name="Ram K.R."/>
            <person name="Rand D."/>
            <person name="Rasmussen M.D."/>
            <person name="Reed L.K."/>
            <person name="Reenan R."/>
            <person name="Reily A."/>
            <person name="Remington K.A."/>
            <person name="Rieger T.T."/>
            <person name="Ritchie M.G."/>
            <person name="Robin C."/>
            <person name="Rogers Y.H."/>
            <person name="Rohde C."/>
            <person name="Rozas J."/>
            <person name="Rubenfield M.J."/>
            <person name="Ruiz A."/>
            <person name="Russo S."/>
            <person name="Salzberg S.L."/>
            <person name="Sanchez-Gracia A."/>
            <person name="Saranga D.J."/>
            <person name="Sato H."/>
            <person name="Schaeffer S.W."/>
            <person name="Schatz M.C."/>
            <person name="Schlenke T."/>
            <person name="Schwartz R."/>
            <person name="Segarra C."/>
            <person name="Singh R.S."/>
            <person name="Sirot L."/>
            <person name="Sirota M."/>
            <person name="Sisneros N.B."/>
            <person name="Smith C.D."/>
            <person name="Smith T.F."/>
            <person name="Spieth J."/>
            <person name="Stage D.E."/>
            <person name="Stark A."/>
            <person name="Stephan W."/>
            <person name="Strausberg R.L."/>
            <person name="Strempel S."/>
            <person name="Sturgill D."/>
            <person name="Sutton G."/>
            <person name="Sutton G.G."/>
            <person name="Tao W."/>
            <person name="Teichmann S."/>
            <person name="Tobari Y.N."/>
            <person name="Tomimura Y."/>
            <person name="Tsolas J.M."/>
            <person name="Valente V.L."/>
            <person name="Venter E."/>
            <person name="Venter J.C."/>
            <person name="Vicario S."/>
            <person name="Vieira F.G."/>
            <person name="Vilella A.J."/>
            <person name="Villasante A."/>
            <person name="Walenz B."/>
            <person name="Wang J."/>
            <person name="Wasserman M."/>
            <person name="Watts T."/>
            <person name="Wilson D."/>
            <person name="Wilson R.K."/>
            <person name="Wing R.A."/>
            <person name="Wolfner M.F."/>
            <person name="Wong A."/>
            <person name="Wong G.K."/>
            <person name="Wu C.I."/>
            <person name="Wu G."/>
            <person name="Yamamoto D."/>
            <person name="Yang H.P."/>
            <person name="Yang S.P."/>
            <person name="Yorke J.A."/>
            <person name="Yoshida K."/>
            <person name="Zdobnov E."/>
            <person name="Zhang P."/>
            <person name="Zhang Y."/>
            <person name="Zimin A.V."/>
            <person name="Baldwin J."/>
            <person name="Abdouelleil A."/>
            <person name="Abdulkadir J."/>
            <person name="Abebe A."/>
            <person name="Abera B."/>
            <person name="Abreu J."/>
            <person name="Acer S.C."/>
            <person name="Aftuck L."/>
            <person name="Alexander A."/>
            <person name="An P."/>
            <person name="Anderson E."/>
            <person name="Anderson S."/>
            <person name="Arachi H."/>
            <person name="Azer M."/>
            <person name="Bachantsang P."/>
            <person name="Barry A."/>
            <person name="Bayul T."/>
            <person name="Berlin A."/>
            <person name="Bessette D."/>
            <person name="Bloom T."/>
            <person name="Blye J."/>
            <person name="Boguslavskiy L."/>
            <person name="Bonnet C."/>
            <person name="Boukhgalter B."/>
            <person name="Bourzgui I."/>
            <person name="Brown A."/>
            <person name="Cahill P."/>
            <person name="Channer S."/>
            <person name="Cheshatsang Y."/>
            <person name="Chuda L."/>
            <person name="Citroen M."/>
            <person name="Collymore A."/>
            <person name="Cooke P."/>
            <person name="Costello M."/>
            <person name="D'Aco K."/>
            <person name="Daza R."/>
            <person name="De Haan G."/>
            <person name="DeGray S."/>
            <person name="DeMaso C."/>
            <person name="Dhargay N."/>
            <person name="Dooley K."/>
            <person name="Dooley E."/>
            <person name="Doricent M."/>
            <person name="Dorje P."/>
            <person name="Dorjee K."/>
            <person name="Dupes A."/>
            <person name="Elong R."/>
            <person name="Falk J."/>
            <person name="Farina A."/>
            <person name="Faro S."/>
            <person name="Ferguson D."/>
            <person name="Fisher S."/>
            <person name="Foley C.D."/>
            <person name="Franke A."/>
            <person name="Friedrich D."/>
            <person name="Gadbois L."/>
            <person name="Gearin G."/>
            <person name="Gearin C.R."/>
            <person name="Giannoukos G."/>
            <person name="Goode T."/>
            <person name="Graham J."/>
            <person name="Grandbois E."/>
            <person name="Grewal S."/>
            <person name="Gyaltsen K."/>
            <person name="Hafez N."/>
            <person name="Hagos B."/>
            <person name="Hall J."/>
            <person name="Henson C."/>
            <person name="Hollinger A."/>
            <person name="Honan T."/>
            <person name="Huard M.D."/>
            <person name="Hughes L."/>
            <person name="Hurhula B."/>
            <person name="Husby M.E."/>
            <person name="Kamat A."/>
            <person name="Kanga B."/>
            <person name="Kashin S."/>
            <person name="Khazanovich D."/>
            <person name="Kisner P."/>
            <person name="Lance K."/>
            <person name="Lara M."/>
            <person name="Lee W."/>
            <person name="Lennon N."/>
            <person name="Letendre F."/>
            <person name="LeVine R."/>
            <person name="Lipovsky A."/>
            <person name="Liu X."/>
            <person name="Liu J."/>
            <person name="Liu S."/>
            <person name="Lokyitsang T."/>
            <person name="Lokyitsang Y."/>
            <person name="Lubonja R."/>
            <person name="Lui A."/>
            <person name="MacDonald P."/>
            <person name="Magnisalis V."/>
            <person name="Maru K."/>
            <person name="Matthews C."/>
            <person name="McCusker W."/>
            <person name="McDonough S."/>
            <person name="Mehta T."/>
            <person name="Meldrim J."/>
            <person name="Meneus L."/>
            <person name="Mihai O."/>
            <person name="Mihalev A."/>
            <person name="Mihova T."/>
            <person name="Mittelman R."/>
            <person name="Mlenga V."/>
            <person name="Montmayeur A."/>
            <person name="Mulrain L."/>
            <person name="Navidi A."/>
            <person name="Naylor J."/>
            <person name="Negash T."/>
            <person name="Nguyen T."/>
            <person name="Nguyen N."/>
            <person name="Nicol R."/>
            <person name="Norbu C."/>
            <person name="Norbu N."/>
            <person name="Novod N."/>
            <person name="O'Neill B."/>
            <person name="Osman S."/>
            <person name="Markiewicz E."/>
            <person name="Oyono O.L."/>
            <person name="Patti C."/>
            <person name="Phunkhang P."/>
            <person name="Pierre F."/>
            <person name="Priest M."/>
            <person name="Raghuraman S."/>
            <person name="Rege F."/>
            <person name="Reyes R."/>
            <person name="Rise C."/>
            <person name="Rogov P."/>
            <person name="Ross K."/>
            <person name="Ryan E."/>
            <person name="Settipalli S."/>
            <person name="Shea T."/>
            <person name="Sherpa N."/>
            <person name="Shi L."/>
            <person name="Shih D."/>
            <person name="Sparrow T."/>
            <person name="Spaulding J."/>
            <person name="Stalker J."/>
            <person name="Stange-Thomann N."/>
            <person name="Stavropoulos S."/>
            <person name="Stone C."/>
            <person name="Strader C."/>
            <person name="Tesfaye S."/>
            <person name="Thomson T."/>
            <person name="Thoulutsang Y."/>
            <person name="Thoulutsang D."/>
            <person name="Topham K."/>
            <person name="Topping I."/>
            <person name="Tsamla T."/>
            <person name="Vassiliev H."/>
            <person name="Vo A."/>
            <person name="Wangchuk T."/>
            <person name="Wangdi T."/>
            <person name="Weiand M."/>
            <person name="Wilkinson J."/>
            <person name="Wilson A."/>
            <person name="Yadav S."/>
            <person name="Young G."/>
            <person name="Yu Q."/>
            <person name="Zembek L."/>
            <person name="Zhong D."/>
            <person name="Zimmer A."/>
            <person name="Zwirko Z."/>
            <person name="Jaffe D.B."/>
            <person name="Alvarez P."/>
            <person name="Brockman W."/>
            <person name="Butler J."/>
            <person name="Chin C."/>
            <person name="Gnerre S."/>
            <person name="Grabherr M."/>
            <person name="Kleber M."/>
            <person name="Mauceli E."/>
            <person name="MacCallum I."/>
        </authorList>
    </citation>
    <scope>NUCLEOTIDE SEQUENCE [LARGE SCALE GENOMIC DNA]</scope>
    <source>
        <strain evidence="4">Tucson 14030-0811.24</strain>
    </source>
</reference>
<name>A0A0Q9X015_DROWI</name>
<accession>A0A0Q9X015</accession>
<dbReference type="InterPro" id="IPR016186">
    <property type="entry name" value="C-type_lectin-like/link_sf"/>
</dbReference>
<dbReference type="AlphaFoldDB" id="A0A0Q9X015"/>
<dbReference type="SUPFAM" id="SSF56436">
    <property type="entry name" value="C-type lectin-like"/>
    <property type="match status" value="1"/>
</dbReference>
<dbReference type="InParanoid" id="A0A0Q9X015"/>
<dbReference type="PROSITE" id="PS50041">
    <property type="entry name" value="C_TYPE_LECTIN_2"/>
    <property type="match status" value="1"/>
</dbReference>
<gene>
    <name evidence="3" type="primary">Dwil\GK26942</name>
    <name evidence="3" type="ORF">Dwil_GK26942</name>
</gene>
<evidence type="ECO:0000313" key="3">
    <source>
        <dbReference type="EMBL" id="KRF98792.1"/>
    </source>
</evidence>
<dbReference type="OrthoDB" id="7950296at2759"/>
<dbReference type="EMBL" id="CH963920">
    <property type="protein sequence ID" value="KRF98792.1"/>
    <property type="molecule type" value="Genomic_DNA"/>
</dbReference>
<dbReference type="PANTHER" id="PTHR22803">
    <property type="entry name" value="MANNOSE, PHOSPHOLIPASE, LECTIN RECEPTOR RELATED"/>
    <property type="match status" value="1"/>
</dbReference>
<dbReference type="KEGG" id="dwi:26528944"/>
<feature type="domain" description="C-type lectin" evidence="2">
    <location>
        <begin position="49"/>
        <end position="170"/>
    </location>
</feature>
<feature type="signal peptide" evidence="1">
    <location>
        <begin position="1"/>
        <end position="20"/>
    </location>
</feature>
<evidence type="ECO:0000256" key="1">
    <source>
        <dbReference type="SAM" id="SignalP"/>
    </source>
</evidence>
<dbReference type="InterPro" id="IPR050111">
    <property type="entry name" value="C-type_lectin/snaclec_domain"/>
</dbReference>
<dbReference type="Proteomes" id="UP000007798">
    <property type="component" value="Unassembled WGS sequence"/>
</dbReference>
<keyword evidence="4" id="KW-1185">Reference proteome</keyword>
<dbReference type="SMART" id="SM00034">
    <property type="entry name" value="CLECT"/>
    <property type="match status" value="1"/>
</dbReference>
<keyword evidence="1" id="KW-0732">Signal</keyword>